<keyword evidence="1" id="KW-0479">Metal-binding</keyword>
<comment type="caution">
    <text evidence="6">The sequence shown here is derived from an EMBL/GenBank/DDBJ whole genome shotgun (WGS) entry which is preliminary data.</text>
</comment>
<dbReference type="PANTHER" id="PTHR33823">
    <property type="entry name" value="RNA POLYMERASE-BINDING TRANSCRIPTION FACTOR DKSA-RELATED"/>
    <property type="match status" value="1"/>
</dbReference>
<sequence>MPLTAGQRALLEALLTQRLHQLQRQLALHHGDSRVAHAQELLEARDSGREVDMALSDLELRELGDVSLALRRIHGEDYGLCADCGGSIAFDRLRAQPWVLRCVACASAGERRPGRQAHHMSL</sequence>
<dbReference type="SUPFAM" id="SSF57716">
    <property type="entry name" value="Glucocorticoid receptor-like (DNA-binding domain)"/>
    <property type="match status" value="1"/>
</dbReference>
<feature type="domain" description="Zinc finger DksA/TraR C4-type" evidence="5">
    <location>
        <begin position="77"/>
        <end position="108"/>
    </location>
</feature>
<dbReference type="Pfam" id="PF01258">
    <property type="entry name" value="zf-dskA_traR"/>
    <property type="match status" value="1"/>
</dbReference>
<name>A0A848FJX6_9BURK</name>
<dbReference type="RefSeq" id="WP_169163536.1">
    <property type="nucleotide sequence ID" value="NZ_JABBFW010000036.1"/>
</dbReference>
<dbReference type="EMBL" id="JABBFW010000036">
    <property type="protein sequence ID" value="NML18639.1"/>
    <property type="molecule type" value="Genomic_DNA"/>
</dbReference>
<dbReference type="Proteomes" id="UP000574067">
    <property type="component" value="Unassembled WGS sequence"/>
</dbReference>
<feature type="zinc finger region" description="dksA C4-type" evidence="4">
    <location>
        <begin position="81"/>
        <end position="105"/>
    </location>
</feature>
<dbReference type="Gene3D" id="1.20.120.910">
    <property type="entry name" value="DksA, coiled-coil domain"/>
    <property type="match status" value="1"/>
</dbReference>
<keyword evidence="2" id="KW-0863">Zinc-finger</keyword>
<reference evidence="6 7" key="1">
    <citation type="submission" date="2020-04" db="EMBL/GenBank/DDBJ databases">
        <title>Azohydromonas sp. isolated from soil.</title>
        <authorList>
            <person name="Dahal R.H."/>
        </authorList>
    </citation>
    <scope>NUCLEOTIDE SEQUENCE [LARGE SCALE GENOMIC DNA]</scope>
    <source>
        <strain evidence="6 7">G-1-1-14</strain>
    </source>
</reference>
<evidence type="ECO:0000256" key="4">
    <source>
        <dbReference type="PROSITE-ProRule" id="PRU00510"/>
    </source>
</evidence>
<dbReference type="PROSITE" id="PS51128">
    <property type="entry name" value="ZF_DKSA_2"/>
    <property type="match status" value="1"/>
</dbReference>
<dbReference type="GO" id="GO:0008270">
    <property type="term" value="F:zinc ion binding"/>
    <property type="evidence" value="ECO:0007669"/>
    <property type="project" value="UniProtKB-KW"/>
</dbReference>
<gene>
    <name evidence="6" type="ORF">HHL10_27090</name>
</gene>
<dbReference type="InterPro" id="IPR000962">
    <property type="entry name" value="Znf_DskA_TraR"/>
</dbReference>
<evidence type="ECO:0000313" key="7">
    <source>
        <dbReference type="Proteomes" id="UP000574067"/>
    </source>
</evidence>
<keyword evidence="7" id="KW-1185">Reference proteome</keyword>
<keyword evidence="3" id="KW-0862">Zinc</keyword>
<accession>A0A848FJX6</accession>
<organism evidence="6 7">
    <name type="scientific">Azohydromonas caseinilytica</name>
    <dbReference type="NCBI Taxonomy" id="2728836"/>
    <lineage>
        <taxon>Bacteria</taxon>
        <taxon>Pseudomonadati</taxon>
        <taxon>Pseudomonadota</taxon>
        <taxon>Betaproteobacteria</taxon>
        <taxon>Burkholderiales</taxon>
        <taxon>Sphaerotilaceae</taxon>
        <taxon>Azohydromonas</taxon>
    </lineage>
</organism>
<evidence type="ECO:0000313" key="6">
    <source>
        <dbReference type="EMBL" id="NML18639.1"/>
    </source>
</evidence>
<evidence type="ECO:0000256" key="3">
    <source>
        <dbReference type="ARBA" id="ARBA00022833"/>
    </source>
</evidence>
<evidence type="ECO:0000259" key="5">
    <source>
        <dbReference type="Pfam" id="PF01258"/>
    </source>
</evidence>
<evidence type="ECO:0000256" key="2">
    <source>
        <dbReference type="ARBA" id="ARBA00022771"/>
    </source>
</evidence>
<dbReference type="AlphaFoldDB" id="A0A848FJX6"/>
<proteinExistence type="predicted"/>
<protein>
    <submittedName>
        <fullName evidence="6">Molecular chaperone DnaK</fullName>
    </submittedName>
</protein>
<evidence type="ECO:0000256" key="1">
    <source>
        <dbReference type="ARBA" id="ARBA00022723"/>
    </source>
</evidence>